<feature type="domain" description="ABM" evidence="1">
    <location>
        <begin position="107"/>
        <end position="197"/>
    </location>
</feature>
<dbReference type="SUPFAM" id="SSF54909">
    <property type="entry name" value="Dimeric alpha+beta barrel"/>
    <property type="match status" value="2"/>
</dbReference>
<dbReference type="GO" id="GO:0003824">
    <property type="term" value="F:catalytic activity"/>
    <property type="evidence" value="ECO:0007669"/>
    <property type="project" value="TreeGrafter"/>
</dbReference>
<accession>A0A7S3PE48</accession>
<protein>
    <recommendedName>
        <fullName evidence="1">ABM domain-containing protein</fullName>
    </recommendedName>
</protein>
<dbReference type="Pfam" id="PF03992">
    <property type="entry name" value="ABM"/>
    <property type="match status" value="2"/>
</dbReference>
<dbReference type="PANTHER" id="PTHR33336:SF3">
    <property type="entry name" value="ABM DOMAIN-CONTAINING PROTEIN"/>
    <property type="match status" value="1"/>
</dbReference>
<name>A0A7S3PE48_9STRA</name>
<gene>
    <name evidence="2" type="ORF">ASTO00021_LOCUS3376</name>
</gene>
<dbReference type="InterPro" id="IPR007138">
    <property type="entry name" value="ABM_dom"/>
</dbReference>
<dbReference type="PANTHER" id="PTHR33336">
    <property type="entry name" value="QUINOL MONOOXYGENASE YGIN-RELATED"/>
    <property type="match status" value="1"/>
</dbReference>
<reference evidence="2" key="1">
    <citation type="submission" date="2021-01" db="EMBL/GenBank/DDBJ databases">
        <authorList>
            <person name="Corre E."/>
            <person name="Pelletier E."/>
            <person name="Niang G."/>
            <person name="Scheremetjew M."/>
            <person name="Finn R."/>
            <person name="Kale V."/>
            <person name="Holt S."/>
            <person name="Cochrane G."/>
            <person name="Meng A."/>
            <person name="Brown T."/>
            <person name="Cohen L."/>
        </authorList>
    </citation>
    <scope>NUCLEOTIDE SEQUENCE</scope>
    <source>
        <strain evidence="2">GSBS06</strain>
    </source>
</reference>
<organism evidence="2">
    <name type="scientific">Aplanochytrium stocchinoi</name>
    <dbReference type="NCBI Taxonomy" id="215587"/>
    <lineage>
        <taxon>Eukaryota</taxon>
        <taxon>Sar</taxon>
        <taxon>Stramenopiles</taxon>
        <taxon>Bigyra</taxon>
        <taxon>Labyrinthulomycetes</taxon>
        <taxon>Thraustochytrida</taxon>
        <taxon>Thraustochytriidae</taxon>
        <taxon>Aplanochytrium</taxon>
    </lineage>
</organism>
<evidence type="ECO:0000313" key="2">
    <source>
        <dbReference type="EMBL" id="CAE0433058.1"/>
    </source>
</evidence>
<evidence type="ECO:0000259" key="1">
    <source>
        <dbReference type="PROSITE" id="PS51725"/>
    </source>
</evidence>
<dbReference type="EMBL" id="HBIN01004761">
    <property type="protein sequence ID" value="CAE0433058.1"/>
    <property type="molecule type" value="Transcribed_RNA"/>
</dbReference>
<dbReference type="InterPro" id="IPR050744">
    <property type="entry name" value="AI-2_Isomerase_LsrG"/>
</dbReference>
<sequence length="207" mass="23112">MALAVAAELKVKAGVGAEFEKLFRTLDEYVQTREPGTLFYQLCKKDDETYIVLEVYENQAAVDAHSNSALYKEFFKKSGRFLAGKPEFIVCSTVGNDGRKDISGASVAVLAHLEMQRGKGKQFESIFQDLSESVHSKEPDCLYYQLCRHQSNPDSFSAFELYKDRKALMRHSKTSHFSAASAKFAPLLNAKPKIVTMQPVGALQSKL</sequence>
<dbReference type="InterPro" id="IPR011008">
    <property type="entry name" value="Dimeric_a/b-barrel"/>
</dbReference>
<dbReference type="Gene3D" id="3.30.70.100">
    <property type="match status" value="2"/>
</dbReference>
<dbReference type="PROSITE" id="PS51725">
    <property type="entry name" value="ABM"/>
    <property type="match status" value="2"/>
</dbReference>
<feature type="domain" description="ABM" evidence="1">
    <location>
        <begin position="3"/>
        <end position="90"/>
    </location>
</feature>
<proteinExistence type="predicted"/>
<dbReference type="AlphaFoldDB" id="A0A7S3PE48"/>